<dbReference type="Proteomes" id="UP000253823">
    <property type="component" value="Unassembled WGS sequence"/>
</dbReference>
<evidence type="ECO:0000313" key="2">
    <source>
        <dbReference type="EMBL" id="RDE85237.1"/>
    </source>
</evidence>
<dbReference type="InterPro" id="IPR041685">
    <property type="entry name" value="AAA_GajA/Old/RecF-like"/>
</dbReference>
<dbReference type="InterPro" id="IPR027417">
    <property type="entry name" value="P-loop_NTPase"/>
</dbReference>
<dbReference type="PANTHER" id="PTHR43581:SF2">
    <property type="entry name" value="EXCINUCLEASE ATPASE SUBUNIT"/>
    <property type="match status" value="1"/>
</dbReference>
<feature type="domain" description="Endonuclease GajA/Old nuclease/RecF-like AAA" evidence="1">
    <location>
        <begin position="34"/>
        <end position="417"/>
    </location>
</feature>
<dbReference type="EMBL" id="QEPT01000001">
    <property type="protein sequence ID" value="RDE85237.1"/>
    <property type="molecule type" value="Genomic_DNA"/>
</dbReference>
<dbReference type="RefSeq" id="WP_049366574.1">
    <property type="nucleotide sequence ID" value="NZ_QEPT01000001.1"/>
</dbReference>
<dbReference type="Pfam" id="PF13175">
    <property type="entry name" value="AAA_15"/>
    <property type="match status" value="1"/>
</dbReference>
<organism evidence="2 3">
    <name type="scientific">Haemophilus parainfluenzae</name>
    <dbReference type="NCBI Taxonomy" id="729"/>
    <lineage>
        <taxon>Bacteria</taxon>
        <taxon>Pseudomonadati</taxon>
        <taxon>Pseudomonadota</taxon>
        <taxon>Gammaproteobacteria</taxon>
        <taxon>Pasteurellales</taxon>
        <taxon>Pasteurellaceae</taxon>
        <taxon>Haemophilus</taxon>
    </lineage>
</organism>
<reference evidence="2 3" key="1">
    <citation type="submission" date="2018-05" db="EMBL/GenBank/DDBJ databases">
        <title>Draft Genome Sequences for a Diverse set of 7 Haemophilus Species.</title>
        <authorList>
            <person name="Nichols M."/>
            <person name="Topaz N."/>
            <person name="Wang X."/>
            <person name="Wang X."/>
            <person name="Boxrud D."/>
        </authorList>
    </citation>
    <scope>NUCLEOTIDE SEQUENCE [LARGE SCALE GENOMIC DNA]</scope>
    <source>
        <strain evidence="2 3">C2006002596</strain>
    </source>
</reference>
<protein>
    <recommendedName>
        <fullName evidence="1">Endonuclease GajA/Old nuclease/RecF-like AAA domain-containing protein</fullName>
    </recommendedName>
</protein>
<dbReference type="PANTHER" id="PTHR43581">
    <property type="entry name" value="ATP/GTP PHOSPHATASE"/>
    <property type="match status" value="1"/>
</dbReference>
<sequence length="524" mass="60361">MENKNIAELYRDWDGETKPSNDLMELISNNPFELTNIVVSNYKAFSDKVSVKFESNFDPVLFVGVNASGKTTIAESIAKSLSKINSAIYNKNNDSGDMIDEKNINKKNGEYQYASIKLDIGYENKKLASITLAKSPVGVPKNVSSILIEAKKLGVMYSYMLAEKYLDLPLYLFYGVDRSLLKSKDKFEKTEIYFKVDRLKAIPQKLTNQLNFDDFLLWFKYLDDSNNQDIVNIYKAIEDELNNLKGKTSELYKYSAKSSADGINRTTDLLQEINRINSLCIELKDTELDDINNSKKSRHLEKIKEIIIKFIPDIKDIKVDRSQPYPFIAEKIDGSKFLLSELSQGEKSIISLVGDLARRMLILNPHKDNPLETPAIVIIDELELHLHPTWQKDIICKLKESFPKTKFILTTHTPTVVSSIINQNIYLISDNKITQFKDQGTYGAEYSRIYKDLYNIELRPDNEITKMLDRYLELIDKNKYDSEEAVSLRTKLDKNFKNNEPALEEATLIIENKEWEKSLYEKSE</sequence>
<accession>A0AAQ0H112</accession>
<dbReference type="SUPFAM" id="SSF52540">
    <property type="entry name" value="P-loop containing nucleoside triphosphate hydrolases"/>
    <property type="match status" value="1"/>
</dbReference>
<dbReference type="InterPro" id="IPR051396">
    <property type="entry name" value="Bact_Antivir_Def_Nuclease"/>
</dbReference>
<dbReference type="Gene3D" id="3.40.50.300">
    <property type="entry name" value="P-loop containing nucleotide triphosphate hydrolases"/>
    <property type="match status" value="1"/>
</dbReference>
<dbReference type="AlphaFoldDB" id="A0AAQ0H112"/>
<proteinExistence type="predicted"/>
<name>A0AAQ0H112_HAEPA</name>
<gene>
    <name evidence="2" type="ORF">DPV95_00105</name>
</gene>
<evidence type="ECO:0000313" key="3">
    <source>
        <dbReference type="Proteomes" id="UP000253823"/>
    </source>
</evidence>
<evidence type="ECO:0000259" key="1">
    <source>
        <dbReference type="Pfam" id="PF13175"/>
    </source>
</evidence>
<comment type="caution">
    <text evidence="2">The sequence shown here is derived from an EMBL/GenBank/DDBJ whole genome shotgun (WGS) entry which is preliminary data.</text>
</comment>